<evidence type="ECO:0000313" key="2">
    <source>
        <dbReference type="EMBL" id="KAF6125261.1"/>
    </source>
</evidence>
<dbReference type="AlphaFoldDB" id="A0A834EPW3"/>
<feature type="region of interest" description="Disordered" evidence="1">
    <location>
        <begin position="1"/>
        <end position="127"/>
    </location>
</feature>
<name>A0A834EPW3_9CHIR</name>
<reference evidence="2 3" key="1">
    <citation type="journal article" date="2020" name="Nature">
        <title>Six reference-quality genomes reveal evolution of bat adaptations.</title>
        <authorList>
            <person name="Jebb D."/>
            <person name="Huang Z."/>
            <person name="Pippel M."/>
            <person name="Hughes G.M."/>
            <person name="Lavrichenko K."/>
            <person name="Devanna P."/>
            <person name="Winkler S."/>
            <person name="Jermiin L.S."/>
            <person name="Skirmuntt E.C."/>
            <person name="Katzourakis A."/>
            <person name="Burkitt-Gray L."/>
            <person name="Ray D.A."/>
            <person name="Sullivan K.A.M."/>
            <person name="Roscito J.G."/>
            <person name="Kirilenko B.M."/>
            <person name="Davalos L.M."/>
            <person name="Corthals A.P."/>
            <person name="Power M.L."/>
            <person name="Jones G."/>
            <person name="Ransome R.D."/>
            <person name="Dechmann D.K.N."/>
            <person name="Locatelli A.G."/>
            <person name="Puechmaille S.J."/>
            <person name="Fedrigo O."/>
            <person name="Jarvis E.D."/>
            <person name="Hiller M."/>
            <person name="Vernes S.C."/>
            <person name="Myers E.W."/>
            <person name="Teeling E.C."/>
        </authorList>
    </citation>
    <scope>NUCLEOTIDE SEQUENCE [LARGE SCALE GENOMIC DNA]</scope>
    <source>
        <strain evidence="2">Bat1K_MPI-CBG_1</strain>
    </source>
</reference>
<dbReference type="EMBL" id="JABVXQ010000002">
    <property type="protein sequence ID" value="KAF6125261.1"/>
    <property type="molecule type" value="Genomic_DNA"/>
</dbReference>
<feature type="compositionally biased region" description="Low complexity" evidence="1">
    <location>
        <begin position="112"/>
        <end position="127"/>
    </location>
</feature>
<gene>
    <name evidence="2" type="ORF">HJG60_009780</name>
</gene>
<evidence type="ECO:0000256" key="1">
    <source>
        <dbReference type="SAM" id="MobiDB-lite"/>
    </source>
</evidence>
<dbReference type="Proteomes" id="UP000664940">
    <property type="component" value="Unassembled WGS sequence"/>
</dbReference>
<sequence>MRRGPLLPRRCRSTASPPHPLVAPALPRHNGLTCRPPEPLSSTRGSHCPAPSSRPGSTEPDGAAPPPLLGRRHRLPPPAAPRTRTAPADYEGRAARPQPRPAVLRKRQERWAGPAAAHLAAGEAGRE</sequence>
<comment type="caution">
    <text evidence="2">The sequence shown here is derived from an EMBL/GenBank/DDBJ whole genome shotgun (WGS) entry which is preliminary data.</text>
</comment>
<proteinExistence type="predicted"/>
<accession>A0A834EPW3</accession>
<evidence type="ECO:0000313" key="3">
    <source>
        <dbReference type="Proteomes" id="UP000664940"/>
    </source>
</evidence>
<organism evidence="2 3">
    <name type="scientific">Phyllostomus discolor</name>
    <name type="common">pale spear-nosed bat</name>
    <dbReference type="NCBI Taxonomy" id="89673"/>
    <lineage>
        <taxon>Eukaryota</taxon>
        <taxon>Metazoa</taxon>
        <taxon>Chordata</taxon>
        <taxon>Craniata</taxon>
        <taxon>Vertebrata</taxon>
        <taxon>Euteleostomi</taxon>
        <taxon>Mammalia</taxon>
        <taxon>Eutheria</taxon>
        <taxon>Laurasiatheria</taxon>
        <taxon>Chiroptera</taxon>
        <taxon>Yangochiroptera</taxon>
        <taxon>Phyllostomidae</taxon>
        <taxon>Phyllostominae</taxon>
        <taxon>Phyllostomus</taxon>
    </lineage>
</organism>
<protein>
    <submittedName>
        <fullName evidence="2">Uncharacterized protein</fullName>
    </submittedName>
</protein>